<dbReference type="InterPro" id="IPR011856">
    <property type="entry name" value="tRNA_endonuc-like_dom_sf"/>
</dbReference>
<name>A0ABV8KS78_9ACTN</name>
<feature type="coiled-coil region" evidence="1">
    <location>
        <begin position="141"/>
        <end position="190"/>
    </location>
</feature>
<comment type="caution">
    <text evidence="3">The sequence shown here is derived from an EMBL/GenBank/DDBJ whole genome shotgun (WGS) entry which is preliminary data.</text>
</comment>
<proteinExistence type="predicted"/>
<organism evidence="3 4">
    <name type="scientific">Micromonospora zhanjiangensis</name>
    <dbReference type="NCBI Taxonomy" id="1522057"/>
    <lineage>
        <taxon>Bacteria</taxon>
        <taxon>Bacillati</taxon>
        <taxon>Actinomycetota</taxon>
        <taxon>Actinomycetes</taxon>
        <taxon>Micromonosporales</taxon>
        <taxon>Micromonosporaceae</taxon>
        <taxon>Micromonospora</taxon>
    </lineage>
</organism>
<evidence type="ECO:0000313" key="3">
    <source>
        <dbReference type="EMBL" id="MFC4108990.1"/>
    </source>
</evidence>
<dbReference type="RefSeq" id="WP_377549902.1">
    <property type="nucleotide sequence ID" value="NZ_JBHSBN010000020.1"/>
</dbReference>
<dbReference type="Gene3D" id="3.40.1350.10">
    <property type="match status" value="1"/>
</dbReference>
<accession>A0ABV8KS78</accession>
<keyword evidence="3" id="KW-0540">Nuclease</keyword>
<feature type="domain" description="Restriction endonuclease type IV Mrr" evidence="2">
    <location>
        <begin position="398"/>
        <end position="510"/>
    </location>
</feature>
<dbReference type="InterPro" id="IPR011335">
    <property type="entry name" value="Restrct_endonuc-II-like"/>
</dbReference>
<dbReference type="PANTHER" id="PTHR30015:SF7">
    <property type="entry name" value="TYPE IV METHYL-DIRECTED RESTRICTION ENZYME ECOKMRR"/>
    <property type="match status" value="1"/>
</dbReference>
<dbReference type="InterPro" id="IPR007560">
    <property type="entry name" value="Restrct_endonuc_IV_Mrr"/>
</dbReference>
<gene>
    <name evidence="3" type="ORF">ACFOX0_24055</name>
</gene>
<dbReference type="Proteomes" id="UP001595868">
    <property type="component" value="Unassembled WGS sequence"/>
</dbReference>
<dbReference type="SUPFAM" id="SSF52980">
    <property type="entry name" value="Restriction endonuclease-like"/>
    <property type="match status" value="1"/>
</dbReference>
<evidence type="ECO:0000313" key="4">
    <source>
        <dbReference type="Proteomes" id="UP001595868"/>
    </source>
</evidence>
<keyword evidence="3" id="KW-0378">Hydrolase</keyword>
<sequence length="537" mass="59682">MQRAHAQQVHAEQRQRAVSYQQHQQMVWAAENAHKAAERAAAADERERRRLYLDARAARVEAANADLRARLNELDNLLLTTLAIDDHIDLNRLKKRAAYPPFEPGALEKPAIAPDWRRFAPPAPTGLGRVLGGDNRHQQQLADAEKAFALAQEKHTAAEAARQRRLAEARARYERRCRQIDEQVAAHNAEIDRFAATLAAAEPAAVVEYFGLVLGNSVYPDDFPQRYRLAYLPESRQIVVEYQLPTIDVIPALREYTFDRARDKVTTAARPQAEIGRRYAGVVMQVALRTVHELFEADRSRLVETIVFNGIVDTVDRGTGHSVRPCLVTLRTVRDAFVDIDLAKVDPAACLEHLKATVSPRPETLAPVRPVVEFDAVDNRFTDEVDVLADVDHRPNLQTLPAAEFERLVEDLFGRLGLETRQSRVTPGGDVDCVAVDPRPIFGGKVVVQARRPREVVDVSAVRDLFGTVVDEGATKGILITTRGYSPEAFEFASGKPLELIDGANLLYLLAEHTDVRARIDTVDSPVPDGGRDLTGS</sequence>
<keyword evidence="3" id="KW-0255">Endonuclease</keyword>
<dbReference type="GO" id="GO:0004519">
    <property type="term" value="F:endonuclease activity"/>
    <property type="evidence" value="ECO:0007669"/>
    <property type="project" value="UniProtKB-KW"/>
</dbReference>
<dbReference type="InterPro" id="IPR052906">
    <property type="entry name" value="Type_IV_Methyl-Rstrct_Enzyme"/>
</dbReference>
<dbReference type="PANTHER" id="PTHR30015">
    <property type="entry name" value="MRR RESTRICTION SYSTEM PROTEIN"/>
    <property type="match status" value="1"/>
</dbReference>
<evidence type="ECO:0000256" key="1">
    <source>
        <dbReference type="SAM" id="Coils"/>
    </source>
</evidence>
<protein>
    <submittedName>
        <fullName evidence="3">Restriction endonuclease</fullName>
    </submittedName>
</protein>
<reference evidence="4" key="1">
    <citation type="journal article" date="2019" name="Int. J. Syst. Evol. Microbiol.">
        <title>The Global Catalogue of Microorganisms (GCM) 10K type strain sequencing project: providing services to taxonomists for standard genome sequencing and annotation.</title>
        <authorList>
            <consortium name="The Broad Institute Genomics Platform"/>
            <consortium name="The Broad Institute Genome Sequencing Center for Infectious Disease"/>
            <person name="Wu L."/>
            <person name="Ma J."/>
        </authorList>
    </citation>
    <scope>NUCLEOTIDE SEQUENCE [LARGE SCALE GENOMIC DNA]</scope>
    <source>
        <strain evidence="4">2902at01</strain>
    </source>
</reference>
<keyword evidence="1" id="KW-0175">Coiled coil</keyword>
<evidence type="ECO:0000259" key="2">
    <source>
        <dbReference type="Pfam" id="PF04471"/>
    </source>
</evidence>
<dbReference type="EMBL" id="JBHSBN010000020">
    <property type="protein sequence ID" value="MFC4108990.1"/>
    <property type="molecule type" value="Genomic_DNA"/>
</dbReference>
<dbReference type="Pfam" id="PF04471">
    <property type="entry name" value="Mrr_cat"/>
    <property type="match status" value="1"/>
</dbReference>
<keyword evidence="4" id="KW-1185">Reference proteome</keyword>